<keyword evidence="3" id="KW-1185">Reference proteome</keyword>
<dbReference type="Proteomes" id="UP000499080">
    <property type="component" value="Unassembled WGS sequence"/>
</dbReference>
<feature type="compositionally biased region" description="Basic and acidic residues" evidence="1">
    <location>
        <begin position="176"/>
        <end position="187"/>
    </location>
</feature>
<reference evidence="2 3" key="1">
    <citation type="journal article" date="2019" name="Sci. Rep.">
        <title>Orb-weaving spider Araneus ventricosus genome elucidates the spidroin gene catalogue.</title>
        <authorList>
            <person name="Kono N."/>
            <person name="Nakamura H."/>
            <person name="Ohtoshi R."/>
            <person name="Moran D.A.P."/>
            <person name="Shinohara A."/>
            <person name="Yoshida Y."/>
            <person name="Fujiwara M."/>
            <person name="Mori M."/>
            <person name="Tomita M."/>
            <person name="Arakawa K."/>
        </authorList>
    </citation>
    <scope>NUCLEOTIDE SEQUENCE [LARGE SCALE GENOMIC DNA]</scope>
</reference>
<comment type="caution">
    <text evidence="2">The sequence shown here is derived from an EMBL/GenBank/DDBJ whole genome shotgun (WGS) entry which is preliminary data.</text>
</comment>
<proteinExistence type="predicted"/>
<name>A0A4Y2LJU7_ARAVE</name>
<dbReference type="AlphaFoldDB" id="A0A4Y2LJU7"/>
<gene>
    <name evidence="2" type="ORF">AVEN_244269_1</name>
</gene>
<protein>
    <submittedName>
        <fullName evidence="2">Uncharacterized protein</fullName>
    </submittedName>
</protein>
<accession>A0A4Y2LJU7</accession>
<feature type="region of interest" description="Disordered" evidence="1">
    <location>
        <begin position="74"/>
        <end position="104"/>
    </location>
</feature>
<organism evidence="2 3">
    <name type="scientific">Araneus ventricosus</name>
    <name type="common">Orbweaver spider</name>
    <name type="synonym">Epeira ventricosa</name>
    <dbReference type="NCBI Taxonomy" id="182803"/>
    <lineage>
        <taxon>Eukaryota</taxon>
        <taxon>Metazoa</taxon>
        <taxon>Ecdysozoa</taxon>
        <taxon>Arthropoda</taxon>
        <taxon>Chelicerata</taxon>
        <taxon>Arachnida</taxon>
        <taxon>Araneae</taxon>
        <taxon>Araneomorphae</taxon>
        <taxon>Entelegynae</taxon>
        <taxon>Araneoidea</taxon>
        <taxon>Araneidae</taxon>
        <taxon>Araneus</taxon>
    </lineage>
</organism>
<feature type="region of interest" description="Disordered" evidence="1">
    <location>
        <begin position="155"/>
        <end position="193"/>
    </location>
</feature>
<evidence type="ECO:0000256" key="1">
    <source>
        <dbReference type="SAM" id="MobiDB-lite"/>
    </source>
</evidence>
<sequence length="274" mass="30817">MFLFEILFAVGTSEHRFSFNSVTVIHHHHLMCHPTCCLKVIDVCGPDVLRGRGGVVVRFWRRDGELQFLNPIPLKKHGHRGRKPETDPRPHLVSHPEVPDRPDELPAQEADAVVAAGCPPGPPHRQLHLRLEQRHRPQRPAGSMQARPVPALEVAEHQEQRGELPDRHARRPGRVRSADDPDARGPREPQPGRVVRHDVPVVLHEGREPRIQGDAQLGAEAAAAVQHPELHRKSTAGESYLCTVGALFNEVAKSRKKVRYMEHSLNRDSTFKIL</sequence>
<evidence type="ECO:0000313" key="3">
    <source>
        <dbReference type="Proteomes" id="UP000499080"/>
    </source>
</evidence>
<evidence type="ECO:0000313" key="2">
    <source>
        <dbReference type="EMBL" id="GBN14689.1"/>
    </source>
</evidence>
<feature type="compositionally biased region" description="Basic and acidic residues" evidence="1">
    <location>
        <begin position="155"/>
        <end position="167"/>
    </location>
</feature>
<dbReference type="EMBL" id="BGPR01005934">
    <property type="protein sequence ID" value="GBN14689.1"/>
    <property type="molecule type" value="Genomic_DNA"/>
</dbReference>